<evidence type="ECO:0000256" key="1">
    <source>
        <dbReference type="SAM" id="MobiDB-lite"/>
    </source>
</evidence>
<feature type="chain" id="PRO_5038635323" evidence="2">
    <location>
        <begin position="20"/>
        <end position="339"/>
    </location>
</feature>
<dbReference type="SUPFAM" id="SSF53850">
    <property type="entry name" value="Periplasmic binding protein-like II"/>
    <property type="match status" value="1"/>
</dbReference>
<keyword evidence="2" id="KW-0732">Signal</keyword>
<dbReference type="Pfam" id="PF16868">
    <property type="entry name" value="NMT1_3"/>
    <property type="match status" value="1"/>
</dbReference>
<feature type="signal peptide" evidence="2">
    <location>
        <begin position="1"/>
        <end position="19"/>
    </location>
</feature>
<protein>
    <submittedName>
        <fullName evidence="3">TAXI family TRAP transporter solute-binding subunit</fullName>
    </submittedName>
</protein>
<dbReference type="PROSITE" id="PS51257">
    <property type="entry name" value="PROKAR_LIPOPROTEIN"/>
    <property type="match status" value="1"/>
</dbReference>
<dbReference type="PANTHER" id="PTHR42941">
    <property type="entry name" value="SLL1037 PROTEIN"/>
    <property type="match status" value="1"/>
</dbReference>
<dbReference type="RefSeq" id="WP_186852260.1">
    <property type="nucleotide sequence ID" value="NZ_JACOPO010000002.1"/>
</dbReference>
<dbReference type="Gene3D" id="3.40.190.10">
    <property type="entry name" value="Periplasmic binding protein-like II"/>
    <property type="match status" value="2"/>
</dbReference>
<sequence>MKKLLSLCLAVAMSLSLSACGNPTTPSSGSQGNSSVGSQTSQPDPSGKTLSLGTASLGGNFFTMGAAAASVIMDATGLSVTAQATGGSVYNVGAVNDGELDLGMSQASAVASGINGTDSYEGMATEDIRTLFNFNATPIHILVKKSLGASNVTDLAGAKFECLAPGDGVELATMKLLPMLGLSLDDVTLEYSGSRVQASSRLKTGQVDAILDATGLGASWIADIYGDGSDWTLLSLTPDQINTVVQGAPEYSQMTIPAETYSGQSEDAITVGLWTTVYCNASMDEDTAYSIVKSIMEGKEELVKAHSFFSDLSPENISDACIAPLHPGAEKYYKEAGVL</sequence>
<evidence type="ECO:0000313" key="3">
    <source>
        <dbReference type="EMBL" id="MBC5721967.1"/>
    </source>
</evidence>
<feature type="region of interest" description="Disordered" evidence="1">
    <location>
        <begin position="22"/>
        <end position="50"/>
    </location>
</feature>
<dbReference type="CDD" id="cd13520">
    <property type="entry name" value="PBP2_TAXI_TRAP"/>
    <property type="match status" value="1"/>
</dbReference>
<evidence type="ECO:0000256" key="2">
    <source>
        <dbReference type="SAM" id="SignalP"/>
    </source>
</evidence>
<evidence type="ECO:0000313" key="4">
    <source>
        <dbReference type="Proteomes" id="UP000628736"/>
    </source>
</evidence>
<organism evidence="3 4">
    <name type="scientific">Flintibacter hominis</name>
    <dbReference type="NCBI Taxonomy" id="2763048"/>
    <lineage>
        <taxon>Bacteria</taxon>
        <taxon>Bacillati</taxon>
        <taxon>Bacillota</taxon>
        <taxon>Clostridia</taxon>
        <taxon>Eubacteriales</taxon>
        <taxon>Flintibacter</taxon>
    </lineage>
</organism>
<dbReference type="PANTHER" id="PTHR42941:SF1">
    <property type="entry name" value="SLL1037 PROTEIN"/>
    <property type="match status" value="1"/>
</dbReference>
<name>A0A8J6J8P2_9FIRM</name>
<reference evidence="3" key="1">
    <citation type="submission" date="2020-08" db="EMBL/GenBank/DDBJ databases">
        <title>Genome public.</title>
        <authorList>
            <person name="Liu C."/>
            <person name="Sun Q."/>
        </authorList>
    </citation>
    <scope>NUCLEOTIDE SEQUENCE</scope>
    <source>
        <strain evidence="3">NSJ-23</strain>
    </source>
</reference>
<feature type="compositionally biased region" description="Low complexity" evidence="1">
    <location>
        <begin position="24"/>
        <end position="42"/>
    </location>
</feature>
<comment type="caution">
    <text evidence="3">The sequence shown here is derived from an EMBL/GenBank/DDBJ whole genome shotgun (WGS) entry which is preliminary data.</text>
</comment>
<keyword evidence="4" id="KW-1185">Reference proteome</keyword>
<dbReference type="NCBIfam" id="TIGR02122">
    <property type="entry name" value="TRAP_TAXI"/>
    <property type="match status" value="1"/>
</dbReference>
<dbReference type="AlphaFoldDB" id="A0A8J6J8P2"/>
<dbReference type="EMBL" id="JACOPO010000002">
    <property type="protein sequence ID" value="MBC5721967.1"/>
    <property type="molecule type" value="Genomic_DNA"/>
</dbReference>
<dbReference type="InterPro" id="IPR011852">
    <property type="entry name" value="TRAP_TAXI"/>
</dbReference>
<gene>
    <name evidence="3" type="ORF">H8S11_03945</name>
</gene>
<accession>A0A8J6J8P2</accession>
<proteinExistence type="predicted"/>
<dbReference type="Proteomes" id="UP000628736">
    <property type="component" value="Unassembled WGS sequence"/>
</dbReference>